<evidence type="ECO:0000313" key="2">
    <source>
        <dbReference type="EMBL" id="KAK3055931.1"/>
    </source>
</evidence>
<feature type="region of interest" description="Disordered" evidence="1">
    <location>
        <begin position="1"/>
        <end position="58"/>
    </location>
</feature>
<feature type="compositionally biased region" description="Polar residues" evidence="1">
    <location>
        <begin position="197"/>
        <end position="209"/>
    </location>
</feature>
<name>A0AAJ0GEE6_9PEZI</name>
<evidence type="ECO:0000313" key="3">
    <source>
        <dbReference type="Proteomes" id="UP001271007"/>
    </source>
</evidence>
<dbReference type="AlphaFoldDB" id="A0AAJ0GEE6"/>
<sequence>MENQTQQLQHQQAGRAPSSYPETAVASVKDASGQKPTKPQRDSLAEPTKQSSLPLPQLDTRLDADTHREFFGTPMTVEASPMATNNVGPSHNEQNGQVASFRQEPSSGPGNAINGIIYQVVMDNVNAAISAQVAATVTSISAPTHATHGSNLETSSGNMDSGSTTYHIEADVRVTQTTASQSSAPAQRIVSVAGSPVQPQSTGDSTAHNSDVLASAPTAPAPQVQTQPLMPPPAAPASMLANLKESWRAIPDKRLTDPSIVGHPLPAIVILFRLGKAKQSEMIGQFAVDLIGEELWRQELPEYLNAPSRKDDEANLQHLLVGAIRIIRMTDSDAERAGYLDGLCAALE</sequence>
<feature type="region of interest" description="Disordered" evidence="1">
    <location>
        <begin position="177"/>
        <end position="214"/>
    </location>
</feature>
<dbReference type="EMBL" id="JAWDJX010000007">
    <property type="protein sequence ID" value="KAK3055931.1"/>
    <property type="molecule type" value="Genomic_DNA"/>
</dbReference>
<reference evidence="2" key="1">
    <citation type="submission" date="2023-04" db="EMBL/GenBank/DDBJ databases">
        <title>Black Yeasts Isolated from many extreme environments.</title>
        <authorList>
            <person name="Coleine C."/>
            <person name="Stajich J.E."/>
            <person name="Selbmann L."/>
        </authorList>
    </citation>
    <scope>NUCLEOTIDE SEQUENCE</scope>
    <source>
        <strain evidence="2">CCFEE 5312</strain>
    </source>
</reference>
<keyword evidence="3" id="KW-1185">Reference proteome</keyword>
<dbReference type="Proteomes" id="UP001271007">
    <property type="component" value="Unassembled WGS sequence"/>
</dbReference>
<organism evidence="2 3">
    <name type="scientific">Extremus antarcticus</name>
    <dbReference type="NCBI Taxonomy" id="702011"/>
    <lineage>
        <taxon>Eukaryota</taxon>
        <taxon>Fungi</taxon>
        <taxon>Dikarya</taxon>
        <taxon>Ascomycota</taxon>
        <taxon>Pezizomycotina</taxon>
        <taxon>Dothideomycetes</taxon>
        <taxon>Dothideomycetidae</taxon>
        <taxon>Mycosphaerellales</taxon>
        <taxon>Extremaceae</taxon>
        <taxon>Extremus</taxon>
    </lineage>
</organism>
<feature type="compositionally biased region" description="Polar residues" evidence="1">
    <location>
        <begin position="1"/>
        <end position="12"/>
    </location>
</feature>
<comment type="caution">
    <text evidence="2">The sequence shown here is derived from an EMBL/GenBank/DDBJ whole genome shotgun (WGS) entry which is preliminary data.</text>
</comment>
<accession>A0AAJ0GEE6</accession>
<gene>
    <name evidence="2" type="ORF">LTR09_003165</name>
</gene>
<feature type="region of interest" description="Disordered" evidence="1">
    <location>
        <begin position="85"/>
        <end position="106"/>
    </location>
</feature>
<evidence type="ECO:0000256" key="1">
    <source>
        <dbReference type="SAM" id="MobiDB-lite"/>
    </source>
</evidence>
<protein>
    <submittedName>
        <fullName evidence="2">Uncharacterized protein</fullName>
    </submittedName>
</protein>
<proteinExistence type="predicted"/>